<keyword evidence="4" id="KW-0223">Dioxygenase</keyword>
<dbReference type="InterPro" id="IPR006620">
    <property type="entry name" value="Pro_4_hyd_alph"/>
</dbReference>
<proteinExistence type="predicted"/>
<dbReference type="InterPro" id="IPR005123">
    <property type="entry name" value="Oxoglu/Fe-dep_dioxygenase_dom"/>
</dbReference>
<gene>
    <name evidence="8" type="ORF">IM816_11755</name>
</gene>
<dbReference type="InterPro" id="IPR044862">
    <property type="entry name" value="Pro_4_hyd_alph_FE2OG_OXY"/>
</dbReference>
<dbReference type="RefSeq" id="WP_250338217.1">
    <property type="nucleotide sequence ID" value="NZ_CP063231.1"/>
</dbReference>
<dbReference type="SMART" id="SM00702">
    <property type="entry name" value="P4Hc"/>
    <property type="match status" value="1"/>
</dbReference>
<dbReference type="Gene3D" id="2.60.120.620">
    <property type="entry name" value="q2cbj1_9rhob like domain"/>
    <property type="match status" value="1"/>
</dbReference>
<feature type="domain" description="Fe2OG dioxygenase" evidence="7">
    <location>
        <begin position="177"/>
        <end position="286"/>
    </location>
</feature>
<sequence>MNDRGHAMGSRLHTKVTPDWHRWLAEAVAAGYAAPDLLTTMKENGFDERASRDAIADALFGSPAPPSNAPEPSTFRSHLRAGHVLDAGDRQVRVLVRVARPTIAVLDGVLDPSECEALRALATTRLARSQVVNPGTGVGVVQDIRTSEGANFGRGETPLIARIDARAAAIMNLDQEHGEGLQAMRYGPAAEYLPHFDYFPPDDPGSQAHLRNGGQRVSTLIMYLNDVEAGGETIFPRIDFSYVPRQGQALYFEYNAPDGSLDLLSLHGGAPVLSGEKWILTKWMRERPFPG</sequence>
<evidence type="ECO:0000256" key="2">
    <source>
        <dbReference type="ARBA" id="ARBA00022723"/>
    </source>
</evidence>
<evidence type="ECO:0000313" key="9">
    <source>
        <dbReference type="Proteomes" id="UP001056681"/>
    </source>
</evidence>
<evidence type="ECO:0000256" key="5">
    <source>
        <dbReference type="ARBA" id="ARBA00023002"/>
    </source>
</evidence>
<keyword evidence="2" id="KW-0479">Metal-binding</keyword>
<evidence type="ECO:0000259" key="7">
    <source>
        <dbReference type="PROSITE" id="PS51471"/>
    </source>
</evidence>
<protein>
    <submittedName>
        <fullName evidence="8">2OG-Fe(II) oxygenase</fullName>
    </submittedName>
</protein>
<dbReference type="Pfam" id="PF13640">
    <property type="entry name" value="2OG-FeII_Oxy_3"/>
    <property type="match status" value="1"/>
</dbReference>
<evidence type="ECO:0000313" key="8">
    <source>
        <dbReference type="EMBL" id="URL57312.1"/>
    </source>
</evidence>
<dbReference type="PROSITE" id="PS51471">
    <property type="entry name" value="FE2OG_OXY"/>
    <property type="match status" value="1"/>
</dbReference>
<evidence type="ECO:0000256" key="6">
    <source>
        <dbReference type="ARBA" id="ARBA00023004"/>
    </source>
</evidence>
<keyword evidence="5" id="KW-0560">Oxidoreductase</keyword>
<name>A0ABY4SZR2_9GAMM</name>
<comment type="cofactor">
    <cofactor evidence="1">
        <name>L-ascorbate</name>
        <dbReference type="ChEBI" id="CHEBI:38290"/>
    </cofactor>
</comment>
<evidence type="ECO:0000256" key="1">
    <source>
        <dbReference type="ARBA" id="ARBA00001961"/>
    </source>
</evidence>
<dbReference type="PANTHER" id="PTHR10869">
    <property type="entry name" value="PROLYL 4-HYDROXYLASE ALPHA SUBUNIT"/>
    <property type="match status" value="1"/>
</dbReference>
<evidence type="ECO:0000256" key="4">
    <source>
        <dbReference type="ARBA" id="ARBA00022964"/>
    </source>
</evidence>
<evidence type="ECO:0000256" key="3">
    <source>
        <dbReference type="ARBA" id="ARBA00022896"/>
    </source>
</evidence>
<dbReference type="InterPro" id="IPR045054">
    <property type="entry name" value="P4HA-like"/>
</dbReference>
<reference evidence="8" key="1">
    <citation type="submission" date="2020-10" db="EMBL/GenBank/DDBJ databases">
        <title>Whole-genome sequence of Luteibacter sp. EIF3.</title>
        <authorList>
            <person name="Friedrich I."/>
            <person name="Hertel R."/>
            <person name="Daniel R."/>
        </authorList>
    </citation>
    <scope>NUCLEOTIDE SEQUENCE</scope>
    <source>
        <strain evidence="8">EIF3</strain>
    </source>
</reference>
<keyword evidence="3" id="KW-0847">Vitamin C</keyword>
<keyword evidence="6" id="KW-0408">Iron</keyword>
<dbReference type="PANTHER" id="PTHR10869:SF246">
    <property type="entry name" value="TRANSMEMBRANE PROLYL 4-HYDROXYLASE"/>
    <property type="match status" value="1"/>
</dbReference>
<organism evidence="8 9">
    <name type="scientific">Luteibacter flocculans</name>
    <dbReference type="NCBI Taxonomy" id="2780091"/>
    <lineage>
        <taxon>Bacteria</taxon>
        <taxon>Pseudomonadati</taxon>
        <taxon>Pseudomonadota</taxon>
        <taxon>Gammaproteobacteria</taxon>
        <taxon>Lysobacterales</taxon>
        <taxon>Rhodanobacteraceae</taxon>
        <taxon>Luteibacter</taxon>
    </lineage>
</organism>
<accession>A0ABY4SZR2</accession>
<dbReference type="Proteomes" id="UP001056681">
    <property type="component" value="Chromosome"/>
</dbReference>
<keyword evidence="9" id="KW-1185">Reference proteome</keyword>
<dbReference type="EMBL" id="CP063231">
    <property type="protein sequence ID" value="URL57312.1"/>
    <property type="molecule type" value="Genomic_DNA"/>
</dbReference>